<evidence type="ECO:0000259" key="16">
    <source>
        <dbReference type="PROSITE" id="PS50846"/>
    </source>
</evidence>
<accession>A0A0J7JEG9</accession>
<dbReference type="SUPFAM" id="SSF81653">
    <property type="entry name" value="Calcium ATPase, transduction domain A"/>
    <property type="match status" value="1"/>
</dbReference>
<dbReference type="PATRIC" id="fig|1658765.3.peg.2404"/>
<keyword evidence="6 15" id="KW-0812">Transmembrane</keyword>
<dbReference type="Gene3D" id="3.30.70.100">
    <property type="match status" value="1"/>
</dbReference>
<dbReference type="STRING" id="1658765.Msub_12385"/>
<dbReference type="GO" id="GO:0005886">
    <property type="term" value="C:plasma membrane"/>
    <property type="evidence" value="ECO:0007669"/>
    <property type="project" value="UniProtKB-SubCell"/>
</dbReference>
<dbReference type="SUPFAM" id="SSF81665">
    <property type="entry name" value="Calcium ATPase, transmembrane domain M"/>
    <property type="match status" value="1"/>
</dbReference>
<dbReference type="Pfam" id="PF00122">
    <property type="entry name" value="E1-E2_ATPase"/>
    <property type="match status" value="1"/>
</dbReference>
<comment type="caution">
    <text evidence="17">The sequence shown here is derived from an EMBL/GenBank/DDBJ whole genome shotgun (WGS) entry which is preliminary data.</text>
</comment>
<organism evidence="17 18">
    <name type="scientific">Marinobacter subterrani</name>
    <dbReference type="NCBI Taxonomy" id="1658765"/>
    <lineage>
        <taxon>Bacteria</taxon>
        <taxon>Pseudomonadati</taxon>
        <taxon>Pseudomonadota</taxon>
        <taxon>Gammaproteobacteria</taxon>
        <taxon>Pseudomonadales</taxon>
        <taxon>Marinobacteraceae</taxon>
        <taxon>Marinobacter</taxon>
    </lineage>
</organism>
<evidence type="ECO:0000256" key="14">
    <source>
        <dbReference type="ARBA" id="ARBA00023136"/>
    </source>
</evidence>
<dbReference type="InterPro" id="IPR036412">
    <property type="entry name" value="HAD-like_sf"/>
</dbReference>
<protein>
    <submittedName>
        <fullName evidence="17">ATPase, P-type (Transporting), HAD superfamily, subfamily IC/heavy metal translocating P-type ATPase</fullName>
        <ecNumber evidence="17">3.6.3.54</ecNumber>
    </submittedName>
</protein>
<dbReference type="PROSITE" id="PS50846">
    <property type="entry name" value="HMA_2"/>
    <property type="match status" value="1"/>
</dbReference>
<dbReference type="GO" id="GO:0016887">
    <property type="term" value="F:ATP hydrolysis activity"/>
    <property type="evidence" value="ECO:0007669"/>
    <property type="project" value="InterPro"/>
</dbReference>
<dbReference type="GO" id="GO:0055070">
    <property type="term" value="P:copper ion homeostasis"/>
    <property type="evidence" value="ECO:0007669"/>
    <property type="project" value="TreeGrafter"/>
</dbReference>
<keyword evidence="12 15" id="KW-1133">Transmembrane helix</keyword>
<reference evidence="17 18" key="1">
    <citation type="submission" date="2015-06" db="EMBL/GenBank/DDBJ databases">
        <title>Marinobacter subterrani, a genetically tractable neutrophilic iron-oxidizing strain isolated from the Soudan Iron Mine.</title>
        <authorList>
            <person name="Bonis B.M."/>
            <person name="Gralnick J.A."/>
        </authorList>
    </citation>
    <scope>NUCLEOTIDE SEQUENCE [LARGE SCALE GENOMIC DNA]</scope>
    <source>
        <strain evidence="17 18">JG233</strain>
    </source>
</reference>
<keyword evidence="17" id="KW-0378">Hydrolase</keyword>
<evidence type="ECO:0000256" key="9">
    <source>
        <dbReference type="ARBA" id="ARBA00022840"/>
    </source>
</evidence>
<evidence type="ECO:0000256" key="10">
    <source>
        <dbReference type="ARBA" id="ARBA00022842"/>
    </source>
</evidence>
<dbReference type="AlphaFoldDB" id="A0A0J7JEG9"/>
<keyword evidence="11" id="KW-1278">Translocase</keyword>
<dbReference type="NCBIfam" id="TIGR01525">
    <property type="entry name" value="ATPase-IB_hvy"/>
    <property type="match status" value="1"/>
</dbReference>
<dbReference type="CDD" id="cd00371">
    <property type="entry name" value="HMA"/>
    <property type="match status" value="1"/>
</dbReference>
<keyword evidence="9 15" id="KW-0067">ATP-binding</keyword>
<dbReference type="Gene3D" id="3.40.1110.10">
    <property type="entry name" value="Calcium-transporting ATPase, cytoplasmic domain N"/>
    <property type="match status" value="1"/>
</dbReference>
<dbReference type="NCBIfam" id="TIGR01494">
    <property type="entry name" value="ATPase_P-type"/>
    <property type="match status" value="2"/>
</dbReference>
<dbReference type="PRINTS" id="PR00119">
    <property type="entry name" value="CATATPASE"/>
</dbReference>
<evidence type="ECO:0000256" key="8">
    <source>
        <dbReference type="ARBA" id="ARBA00022741"/>
    </source>
</evidence>
<evidence type="ECO:0000256" key="7">
    <source>
        <dbReference type="ARBA" id="ARBA00022723"/>
    </source>
</evidence>
<dbReference type="InterPro" id="IPR059000">
    <property type="entry name" value="ATPase_P-type_domA"/>
</dbReference>
<dbReference type="Pfam" id="PF00403">
    <property type="entry name" value="HMA"/>
    <property type="match status" value="1"/>
</dbReference>
<gene>
    <name evidence="17" type="ORF">Msub_12385</name>
</gene>
<dbReference type="PANTHER" id="PTHR43520">
    <property type="entry name" value="ATP7, ISOFORM B"/>
    <property type="match status" value="1"/>
</dbReference>
<dbReference type="PANTHER" id="PTHR43520:SF5">
    <property type="entry name" value="CATION-TRANSPORTING P-TYPE ATPASE-RELATED"/>
    <property type="match status" value="1"/>
</dbReference>
<dbReference type="PROSITE" id="PS00154">
    <property type="entry name" value="ATPASE_E1_E2"/>
    <property type="match status" value="1"/>
</dbReference>
<evidence type="ECO:0000256" key="4">
    <source>
        <dbReference type="ARBA" id="ARBA00022475"/>
    </source>
</evidence>
<name>A0A0J7JEG9_9GAMM</name>
<dbReference type="InterPro" id="IPR027256">
    <property type="entry name" value="P-typ_ATPase_IB"/>
</dbReference>
<evidence type="ECO:0000256" key="5">
    <source>
        <dbReference type="ARBA" id="ARBA00022553"/>
    </source>
</evidence>
<keyword evidence="14 15" id="KW-0472">Membrane</keyword>
<keyword evidence="10" id="KW-0460">Magnesium</keyword>
<dbReference type="GO" id="GO:0043682">
    <property type="term" value="F:P-type divalent copper transporter activity"/>
    <property type="evidence" value="ECO:0007669"/>
    <property type="project" value="TreeGrafter"/>
</dbReference>
<evidence type="ECO:0000313" key="18">
    <source>
        <dbReference type="Proteomes" id="UP000036102"/>
    </source>
</evidence>
<evidence type="ECO:0000256" key="3">
    <source>
        <dbReference type="ARBA" id="ARBA00022448"/>
    </source>
</evidence>
<evidence type="ECO:0000256" key="11">
    <source>
        <dbReference type="ARBA" id="ARBA00022967"/>
    </source>
</evidence>
<evidence type="ECO:0000256" key="1">
    <source>
        <dbReference type="ARBA" id="ARBA00004651"/>
    </source>
</evidence>
<feature type="transmembrane region" description="Helical" evidence="15">
    <location>
        <begin position="111"/>
        <end position="133"/>
    </location>
</feature>
<feature type="transmembrane region" description="Helical" evidence="15">
    <location>
        <begin position="657"/>
        <end position="676"/>
    </location>
</feature>
<dbReference type="Pfam" id="PF00702">
    <property type="entry name" value="Hydrolase"/>
    <property type="match status" value="1"/>
</dbReference>
<comment type="similarity">
    <text evidence="2 15">Belongs to the cation transport ATPase (P-type) (TC 3.A.3) family. Type IB subfamily.</text>
</comment>
<dbReference type="InterPro" id="IPR023214">
    <property type="entry name" value="HAD_sf"/>
</dbReference>
<comment type="subcellular location">
    <subcellularLocation>
        <location evidence="1">Cell membrane</location>
        <topology evidence="1">Multi-pass membrane protein</topology>
    </subcellularLocation>
</comment>
<keyword evidence="5" id="KW-0597">Phosphoprotein</keyword>
<evidence type="ECO:0000256" key="6">
    <source>
        <dbReference type="ARBA" id="ARBA00022692"/>
    </source>
</evidence>
<dbReference type="InterPro" id="IPR036163">
    <property type="entry name" value="HMA_dom_sf"/>
</dbReference>
<keyword evidence="8 15" id="KW-0547">Nucleotide-binding</keyword>
<evidence type="ECO:0000256" key="15">
    <source>
        <dbReference type="RuleBase" id="RU362081"/>
    </source>
</evidence>
<dbReference type="InterPro" id="IPR018303">
    <property type="entry name" value="ATPase_P-typ_P_site"/>
</dbReference>
<dbReference type="GO" id="GO:0005524">
    <property type="term" value="F:ATP binding"/>
    <property type="evidence" value="ECO:0007669"/>
    <property type="project" value="UniProtKB-UniRule"/>
</dbReference>
<dbReference type="Gene3D" id="2.70.150.10">
    <property type="entry name" value="Calcium-transporting ATPase, cytoplasmic transduction domain A"/>
    <property type="match status" value="1"/>
</dbReference>
<dbReference type="Gene3D" id="3.40.50.1000">
    <property type="entry name" value="HAD superfamily/HAD-like"/>
    <property type="match status" value="1"/>
</dbReference>
<keyword evidence="4 15" id="KW-1003">Cell membrane</keyword>
<dbReference type="InterPro" id="IPR001757">
    <property type="entry name" value="P_typ_ATPase"/>
</dbReference>
<feature type="domain" description="HMA" evidence="16">
    <location>
        <begin position="1"/>
        <end position="58"/>
    </location>
</feature>
<evidence type="ECO:0000313" key="17">
    <source>
        <dbReference type="EMBL" id="KMQ76176.1"/>
    </source>
</evidence>
<dbReference type="OrthoDB" id="9814270at2"/>
<evidence type="ECO:0000256" key="2">
    <source>
        <dbReference type="ARBA" id="ARBA00006024"/>
    </source>
</evidence>
<dbReference type="Proteomes" id="UP000036102">
    <property type="component" value="Unassembled WGS sequence"/>
</dbReference>
<evidence type="ECO:0000256" key="12">
    <source>
        <dbReference type="ARBA" id="ARBA00022989"/>
    </source>
</evidence>
<feature type="transmembrane region" description="Helical" evidence="15">
    <location>
        <begin position="145"/>
        <end position="167"/>
    </location>
</feature>
<dbReference type="InterPro" id="IPR008250">
    <property type="entry name" value="ATPase_P-typ_transduc_dom_A_sf"/>
</dbReference>
<dbReference type="EC" id="3.6.3.54" evidence="17"/>
<evidence type="ECO:0000256" key="13">
    <source>
        <dbReference type="ARBA" id="ARBA00023065"/>
    </source>
</evidence>
<dbReference type="GO" id="GO:0005507">
    <property type="term" value="F:copper ion binding"/>
    <property type="evidence" value="ECO:0007669"/>
    <property type="project" value="TreeGrafter"/>
</dbReference>
<sequence length="711" mass="76314">MYCGSCAAAVESLLKRQPGVLDAAVNFAAGTALLRWDTARTGTQKLAKVVRRLGYRLHQAPPDANSQGVDQARKKLQWRLATAVVFGMWCMMPALLVYLAPLGLVEPEATWPLALASGVFALPVITYSGSHFYRAGWRTLRMGVPGLDTLITFAVAAATLLSVWRLMQGESHVYFDAAVMLVTFQLVARLLDTNVRRKATDVIHHYLARSNGRLVTLDDGSSRKLRADEIAPGTRIIPEAGQPLSLDGYVEAGKGLVDFALMTGESEPQVVGASDQLFAGCVLIEGDLRLRVTASVGQRRLDSITRSIHSLLCRKTALQRLTDRIARVLLPTVILAALASILLAEFQGESITEALARGLGVLIISCPCALSLAIPLVIIIGYARLTNRGILLQDPAAFELAADIRVVVFDKTGTLTTDRPTIAALIPEPGWSRQTLLQLAINALQGSSHPIARGLASEGTPSLPPSIGTRSTVHGQGSWWQLGDHSVLAGRSEWLQNQGVPIQDPPDSGMSLHMALDGRYAGRIDFRERLNPEALALVQKLKASGIAVYLLSGDTRNSALKLAEHLEIPASRVMSESSPEKKLAFIENLKRYYPTAFIGDGFNDGLALSSASIGIAINSATELAQSAAAVKLTGGLSGVADIIDFARNAKRTMRQNLVWALAYNGLALPLAITGLVQPVIAAIAMSLSSICVLVNSSRLTISDTSWYSRES</sequence>
<dbReference type="SUPFAM" id="SSF56784">
    <property type="entry name" value="HAD-like"/>
    <property type="match status" value="1"/>
</dbReference>
<feature type="transmembrane region" description="Helical" evidence="15">
    <location>
        <begin position="682"/>
        <end position="701"/>
    </location>
</feature>
<dbReference type="EMBL" id="LFBU01000001">
    <property type="protein sequence ID" value="KMQ76176.1"/>
    <property type="molecule type" value="Genomic_DNA"/>
</dbReference>
<keyword evidence="18" id="KW-1185">Reference proteome</keyword>
<keyword evidence="3" id="KW-0813">Transport</keyword>
<dbReference type="InterPro" id="IPR006121">
    <property type="entry name" value="HMA_dom"/>
</dbReference>
<keyword evidence="13" id="KW-0406">Ion transport</keyword>
<dbReference type="SUPFAM" id="SSF55008">
    <property type="entry name" value="HMA, heavy metal-associated domain"/>
    <property type="match status" value="1"/>
</dbReference>
<dbReference type="InterPro" id="IPR023298">
    <property type="entry name" value="ATPase_P-typ_TM_dom_sf"/>
</dbReference>
<feature type="transmembrane region" description="Helical" evidence="15">
    <location>
        <begin position="358"/>
        <end position="383"/>
    </location>
</feature>
<dbReference type="InterPro" id="IPR023299">
    <property type="entry name" value="ATPase_P-typ_cyto_dom_N"/>
</dbReference>
<keyword evidence="7 15" id="KW-0479">Metal-binding</keyword>
<proteinExistence type="inferred from homology"/>
<feature type="transmembrane region" description="Helical" evidence="15">
    <location>
        <begin position="80"/>
        <end position="99"/>
    </location>
</feature>
<feature type="transmembrane region" description="Helical" evidence="15">
    <location>
        <begin position="173"/>
        <end position="191"/>
    </location>
</feature>
<feature type="transmembrane region" description="Helical" evidence="15">
    <location>
        <begin position="328"/>
        <end position="346"/>
    </location>
</feature>